<keyword evidence="7 19" id="KW-0436">Ligase</keyword>
<comment type="catalytic activity">
    <reaction evidence="17 19">
        <text>N(6)-biotinyl-L-lysyl-[protein] + hydrogencarbonate + ATP = N(6)-carboxybiotinyl-L-lysyl-[protein] + ADP + phosphate + H(+)</text>
        <dbReference type="Rhea" id="RHEA:13501"/>
        <dbReference type="Rhea" id="RHEA-COMP:10505"/>
        <dbReference type="Rhea" id="RHEA-COMP:10506"/>
        <dbReference type="ChEBI" id="CHEBI:15378"/>
        <dbReference type="ChEBI" id="CHEBI:17544"/>
        <dbReference type="ChEBI" id="CHEBI:30616"/>
        <dbReference type="ChEBI" id="CHEBI:43474"/>
        <dbReference type="ChEBI" id="CHEBI:83144"/>
        <dbReference type="ChEBI" id="CHEBI:83145"/>
        <dbReference type="ChEBI" id="CHEBI:456216"/>
        <dbReference type="EC" id="6.3.4.14"/>
    </reaction>
</comment>
<keyword evidence="9 18" id="KW-0547">Nucleotide-binding</keyword>
<dbReference type="PANTHER" id="PTHR48095">
    <property type="entry name" value="PYRUVATE CARBOXYLASE SUBUNIT A"/>
    <property type="match status" value="1"/>
</dbReference>
<dbReference type="NCBIfam" id="NF006367">
    <property type="entry name" value="PRK08591.1"/>
    <property type="match status" value="1"/>
</dbReference>
<dbReference type="Gene3D" id="3.30.1490.20">
    <property type="entry name" value="ATP-grasp fold, A domain"/>
    <property type="match status" value="1"/>
</dbReference>
<dbReference type="Gene3D" id="3.40.50.20">
    <property type="match status" value="1"/>
</dbReference>
<keyword evidence="23" id="KW-1185">Reference proteome</keyword>
<evidence type="ECO:0000259" key="20">
    <source>
        <dbReference type="PROSITE" id="PS50975"/>
    </source>
</evidence>
<evidence type="ECO:0000256" key="18">
    <source>
        <dbReference type="PROSITE-ProRule" id="PRU00409"/>
    </source>
</evidence>
<dbReference type="SUPFAM" id="SSF52440">
    <property type="entry name" value="PreATP-grasp domain"/>
    <property type="match status" value="1"/>
</dbReference>
<name>A0A6H2HCI0_9BURK</name>
<dbReference type="Pfam" id="PF02785">
    <property type="entry name" value="Biotin_carb_C"/>
    <property type="match status" value="1"/>
</dbReference>
<dbReference type="InterPro" id="IPR004549">
    <property type="entry name" value="Acetyl_CoA_COase_biotin_COase"/>
</dbReference>
<evidence type="ECO:0000256" key="7">
    <source>
        <dbReference type="ARBA" id="ARBA00022598"/>
    </source>
</evidence>
<dbReference type="InterPro" id="IPR013815">
    <property type="entry name" value="ATP_grasp_subdomain_1"/>
</dbReference>
<dbReference type="EMBL" id="CP051461">
    <property type="protein sequence ID" value="QJC57467.1"/>
    <property type="molecule type" value="Genomic_DNA"/>
</dbReference>
<dbReference type="Pfam" id="PF00289">
    <property type="entry name" value="Biotin_carb_N"/>
    <property type="match status" value="1"/>
</dbReference>
<evidence type="ECO:0000256" key="10">
    <source>
        <dbReference type="ARBA" id="ARBA00022832"/>
    </source>
</evidence>
<dbReference type="InterPro" id="IPR011054">
    <property type="entry name" value="Rudment_hybrid_motif"/>
</dbReference>
<dbReference type="SUPFAM" id="SSF51246">
    <property type="entry name" value="Rudiment single hybrid motif"/>
    <property type="match status" value="1"/>
</dbReference>
<dbReference type="Gene3D" id="3.30.470.20">
    <property type="entry name" value="ATP-grasp fold, B domain"/>
    <property type="match status" value="1"/>
</dbReference>
<dbReference type="PROSITE" id="PS50975">
    <property type="entry name" value="ATP_GRASP"/>
    <property type="match status" value="1"/>
</dbReference>
<feature type="domain" description="ATP-grasp" evidence="20">
    <location>
        <begin position="120"/>
        <end position="317"/>
    </location>
</feature>
<gene>
    <name evidence="22" type="primary">accC</name>
    <name evidence="22" type="ORF">HC248_02796</name>
</gene>
<dbReference type="InterPro" id="IPR051602">
    <property type="entry name" value="ACC_Biotin_Carboxylase"/>
</dbReference>
<protein>
    <recommendedName>
        <fullName evidence="5 19">Biotin carboxylase</fullName>
        <ecNumber evidence="4 19">6.3.4.14</ecNumber>
    </recommendedName>
    <alternativeName>
        <fullName evidence="16 19">Acetyl-coenzyme A carboxylase biotin carboxylase subunit A</fullName>
    </alternativeName>
</protein>
<evidence type="ECO:0000256" key="8">
    <source>
        <dbReference type="ARBA" id="ARBA00022723"/>
    </source>
</evidence>
<dbReference type="PANTHER" id="PTHR48095:SF2">
    <property type="entry name" value="BIOTIN CARBOXYLASE, CHLOROPLASTIC"/>
    <property type="match status" value="1"/>
</dbReference>
<sequence>MFKKILIANRGEIALRIQRACRELGIKAVMVYSEADRDAKYIRLADESVCIGPAASVHSYLNMPAIISAAEVTDAEAIHPGYGFLSENADFAERVEQSGFKFIGPSPESIRTMGDKVSAKQAMIKAGVPCVPGSEGRLPDDPIILKRIAKQVGYPVIIKAAGGGGGRGMRVVHTEAALVHAVQTTKAEAGAAFGNPEVYMEKFLQNPRHIEIQILADQHKNAVWLGERDCSMQRRHQKVIEEAPAPGIPRKLIERIGERCVTAVKKIGYRGAGTFEFLYENGEFYFIEMNTRVQVEHPVTEWITGIDIVRTQIMVAFGDKLPFAQRDIQLKGHSIECRINAEDPYKFTPSPGRITTWHTPGGPGVRVDSHIYANYYVPPNYDSMIGKIIVHGDTREQALARMRTALAETVVEGINTNIPLHRELMVDTKFMDGGTNIHYLEEWLSKRDR</sequence>
<dbReference type="EC" id="6.3.4.14" evidence="4 19"/>
<keyword evidence="11 18" id="KW-0067">ATP-binding</keyword>
<evidence type="ECO:0000256" key="1">
    <source>
        <dbReference type="ARBA" id="ARBA00003761"/>
    </source>
</evidence>
<dbReference type="InterPro" id="IPR011761">
    <property type="entry name" value="ATP-grasp"/>
</dbReference>
<dbReference type="FunFam" id="3.40.50.20:FF:000010">
    <property type="entry name" value="Propionyl-CoA carboxylase subunit alpha"/>
    <property type="match status" value="1"/>
</dbReference>
<keyword evidence="10 19" id="KW-0276">Fatty acid metabolism</keyword>
<proteinExistence type="predicted"/>
<dbReference type="PROSITE" id="PS00866">
    <property type="entry name" value="CPSASE_1"/>
    <property type="match status" value="1"/>
</dbReference>
<dbReference type="InterPro" id="IPR016185">
    <property type="entry name" value="PreATP-grasp_dom_sf"/>
</dbReference>
<keyword evidence="12" id="KW-0460">Magnesium</keyword>
<comment type="function">
    <text evidence="1 19">This protein is a component of the acetyl coenzyme A carboxylase complex; first, biotin carboxylase catalyzes the carboxylation of the carrier protein and then the transcarboxylase transfers the carboxyl group to form malonyl-CoA.</text>
</comment>
<dbReference type="AlphaFoldDB" id="A0A6H2HCI0"/>
<keyword evidence="14 19" id="KW-0275">Fatty acid biosynthesis</keyword>
<dbReference type="PROSITE" id="PS50979">
    <property type="entry name" value="BC"/>
    <property type="match status" value="1"/>
</dbReference>
<organism evidence="22 23">
    <name type="scientific">Polaromonas vacuolata</name>
    <dbReference type="NCBI Taxonomy" id="37448"/>
    <lineage>
        <taxon>Bacteria</taxon>
        <taxon>Pseudomonadati</taxon>
        <taxon>Pseudomonadota</taxon>
        <taxon>Betaproteobacteria</taxon>
        <taxon>Burkholderiales</taxon>
        <taxon>Comamonadaceae</taxon>
        <taxon>Polaromonas</taxon>
    </lineage>
</organism>
<evidence type="ECO:0000256" key="3">
    <source>
        <dbReference type="ARBA" id="ARBA00011750"/>
    </source>
</evidence>
<keyword evidence="8" id="KW-0479">Metal-binding</keyword>
<evidence type="ECO:0000256" key="19">
    <source>
        <dbReference type="RuleBase" id="RU365063"/>
    </source>
</evidence>
<evidence type="ECO:0000313" key="23">
    <source>
        <dbReference type="Proteomes" id="UP000502041"/>
    </source>
</evidence>
<dbReference type="UniPathway" id="UPA00655">
    <property type="reaction ID" value="UER00711"/>
</dbReference>
<evidence type="ECO:0000256" key="14">
    <source>
        <dbReference type="ARBA" id="ARBA00023160"/>
    </source>
</evidence>
<dbReference type="GO" id="GO:0004075">
    <property type="term" value="F:biotin carboxylase activity"/>
    <property type="evidence" value="ECO:0007669"/>
    <property type="project" value="UniProtKB-EC"/>
</dbReference>
<evidence type="ECO:0000256" key="6">
    <source>
        <dbReference type="ARBA" id="ARBA00022516"/>
    </source>
</evidence>
<comment type="pathway">
    <text evidence="2 19">Lipid metabolism; malonyl-CoA biosynthesis; malonyl-CoA from acetyl-CoA: step 1/1.</text>
</comment>
<keyword evidence="13 19" id="KW-0443">Lipid metabolism</keyword>
<accession>A0A6H2HCI0</accession>
<evidence type="ECO:0000256" key="11">
    <source>
        <dbReference type="ARBA" id="ARBA00022840"/>
    </source>
</evidence>
<dbReference type="KEGG" id="pvac:HC248_02796"/>
<dbReference type="NCBIfam" id="TIGR00514">
    <property type="entry name" value="accC"/>
    <property type="match status" value="1"/>
</dbReference>
<evidence type="ECO:0000256" key="4">
    <source>
        <dbReference type="ARBA" id="ARBA00013263"/>
    </source>
</evidence>
<evidence type="ECO:0000256" key="2">
    <source>
        <dbReference type="ARBA" id="ARBA00004956"/>
    </source>
</evidence>
<dbReference type="GO" id="GO:0005524">
    <property type="term" value="F:ATP binding"/>
    <property type="evidence" value="ECO:0007669"/>
    <property type="project" value="UniProtKB-UniRule"/>
</dbReference>
<evidence type="ECO:0000256" key="13">
    <source>
        <dbReference type="ARBA" id="ARBA00023098"/>
    </source>
</evidence>
<dbReference type="InterPro" id="IPR005481">
    <property type="entry name" value="BC-like_N"/>
</dbReference>
<keyword evidence="15 19" id="KW-0092">Biotin</keyword>
<evidence type="ECO:0000313" key="22">
    <source>
        <dbReference type="EMBL" id="QJC57467.1"/>
    </source>
</evidence>
<evidence type="ECO:0000256" key="15">
    <source>
        <dbReference type="ARBA" id="ARBA00023267"/>
    </source>
</evidence>
<dbReference type="SMART" id="SM00878">
    <property type="entry name" value="Biotin_carb_C"/>
    <property type="match status" value="1"/>
</dbReference>
<evidence type="ECO:0000256" key="16">
    <source>
        <dbReference type="ARBA" id="ARBA00033786"/>
    </source>
</evidence>
<comment type="subunit">
    <text evidence="3 19">Acetyl-CoA carboxylase is a heterohexamer of biotin carboxyl carrier protein, biotin carboxylase and the two subunits of carboxyl transferase in a 2:2 complex.</text>
</comment>
<feature type="domain" description="Biotin carboxylation" evidence="21">
    <location>
        <begin position="1"/>
        <end position="445"/>
    </location>
</feature>
<dbReference type="SUPFAM" id="SSF56059">
    <property type="entry name" value="Glutathione synthetase ATP-binding domain-like"/>
    <property type="match status" value="1"/>
</dbReference>
<dbReference type="InterPro" id="IPR011764">
    <property type="entry name" value="Biotin_carboxylation_dom"/>
</dbReference>
<dbReference type="GO" id="GO:2001295">
    <property type="term" value="P:malonyl-CoA biosynthetic process"/>
    <property type="evidence" value="ECO:0007669"/>
    <property type="project" value="UniProtKB-UniPathway"/>
</dbReference>
<dbReference type="GO" id="GO:0006633">
    <property type="term" value="P:fatty acid biosynthetic process"/>
    <property type="evidence" value="ECO:0007669"/>
    <property type="project" value="UniProtKB-KW"/>
</dbReference>
<evidence type="ECO:0000256" key="9">
    <source>
        <dbReference type="ARBA" id="ARBA00022741"/>
    </source>
</evidence>
<dbReference type="InterPro" id="IPR005482">
    <property type="entry name" value="Biotin_COase_C"/>
</dbReference>
<evidence type="ECO:0000259" key="21">
    <source>
        <dbReference type="PROSITE" id="PS50979"/>
    </source>
</evidence>
<dbReference type="RefSeq" id="WP_168922974.1">
    <property type="nucleotide sequence ID" value="NZ_CP051461.1"/>
</dbReference>
<reference evidence="22 23" key="1">
    <citation type="submission" date="2020-04" db="EMBL/GenBank/DDBJ databases">
        <title>Complete genome of a Psychrophilic, Marine, Gas Vacuolate Bacterium Polaromonas vacuolata KCTC 22033T.</title>
        <authorList>
            <person name="Hwang K."/>
            <person name="Kim K.M."/>
        </authorList>
    </citation>
    <scope>NUCLEOTIDE SEQUENCE [LARGE SCALE GENOMIC DNA]</scope>
    <source>
        <strain evidence="22 23">KCTC 22033</strain>
    </source>
</reference>
<keyword evidence="6 19" id="KW-0444">Lipid biosynthesis</keyword>
<evidence type="ECO:0000256" key="17">
    <source>
        <dbReference type="ARBA" id="ARBA00048600"/>
    </source>
</evidence>
<dbReference type="Proteomes" id="UP000502041">
    <property type="component" value="Chromosome"/>
</dbReference>
<evidence type="ECO:0000256" key="5">
    <source>
        <dbReference type="ARBA" id="ARBA00017242"/>
    </source>
</evidence>
<dbReference type="InterPro" id="IPR005479">
    <property type="entry name" value="CPAse_ATP-bd"/>
</dbReference>
<dbReference type="Pfam" id="PF02786">
    <property type="entry name" value="CPSase_L_D2"/>
    <property type="match status" value="1"/>
</dbReference>
<evidence type="ECO:0000256" key="12">
    <source>
        <dbReference type="ARBA" id="ARBA00022842"/>
    </source>
</evidence>
<dbReference type="GO" id="GO:0046872">
    <property type="term" value="F:metal ion binding"/>
    <property type="evidence" value="ECO:0007669"/>
    <property type="project" value="UniProtKB-KW"/>
</dbReference>
<dbReference type="PROSITE" id="PS00867">
    <property type="entry name" value="CPSASE_2"/>
    <property type="match status" value="1"/>
</dbReference>